<reference evidence="11" key="1">
    <citation type="submission" date="2020-08" db="EMBL/GenBank/DDBJ databases">
        <title>Genome public.</title>
        <authorList>
            <person name="Liu C."/>
            <person name="Sun Q."/>
        </authorList>
    </citation>
    <scope>NUCLEOTIDE SEQUENCE</scope>
    <source>
        <strain evidence="11">BX12</strain>
    </source>
</reference>
<evidence type="ECO:0000256" key="5">
    <source>
        <dbReference type="ARBA" id="ARBA00022679"/>
    </source>
</evidence>
<dbReference type="CDD" id="cd00494">
    <property type="entry name" value="PBP2_HMBS"/>
    <property type="match status" value="1"/>
</dbReference>
<sequence>MSKKKIIVGSRESKLAVIQSELVMEQIKAHHPELELELVTMKTTGDKILDKTLDKIGGKGLFVKELDRALREGEIDISVHSLKDMPMEVSEDLPLLAFPKRERPTDVLVLPKGRKEMEKGKPIGSSSPRRNVQLAALYPDMEQKSVRGNVQTRLSKLDSGEYSALVLAYAGLKRLDLDDRVSREFTPDEMIPAAGQGIMVVQGRLGEDYSWLSCIDDPRAREEAAAERAFVTYLDGGCSAPIGAFAEIEGDEIRIRGLYCDEGTGICERGQIQGKRGDAAELAITLAKQLKGEA</sequence>
<comment type="cofactor">
    <cofactor evidence="8">
        <name>dipyrromethane</name>
        <dbReference type="ChEBI" id="CHEBI:60342"/>
    </cofactor>
    <text evidence="8">Binds 1 dipyrromethane group covalently.</text>
</comment>
<keyword evidence="6 8" id="KW-0627">Porphyrin biosynthesis</keyword>
<feature type="modified residue" description="S-(dipyrrolylmethanemethyl)cysteine" evidence="8">
    <location>
        <position position="238"/>
    </location>
</feature>
<dbReference type="InterPro" id="IPR036803">
    <property type="entry name" value="Porphobilinogen_deaminase_C_sf"/>
</dbReference>
<proteinExistence type="inferred from homology"/>
<dbReference type="SUPFAM" id="SSF53850">
    <property type="entry name" value="Periplasmic binding protein-like II"/>
    <property type="match status" value="1"/>
</dbReference>
<comment type="catalytic activity">
    <reaction evidence="7 8">
        <text>4 porphobilinogen + H2O = hydroxymethylbilane + 4 NH4(+)</text>
        <dbReference type="Rhea" id="RHEA:13185"/>
        <dbReference type="ChEBI" id="CHEBI:15377"/>
        <dbReference type="ChEBI" id="CHEBI:28938"/>
        <dbReference type="ChEBI" id="CHEBI:57845"/>
        <dbReference type="ChEBI" id="CHEBI:58126"/>
        <dbReference type="EC" id="2.5.1.61"/>
    </reaction>
</comment>
<evidence type="ECO:0000256" key="8">
    <source>
        <dbReference type="HAMAP-Rule" id="MF_00260"/>
    </source>
</evidence>
<dbReference type="NCBIfam" id="TIGR00212">
    <property type="entry name" value="hemC"/>
    <property type="match status" value="1"/>
</dbReference>
<protein>
    <recommendedName>
        <fullName evidence="8">Porphobilinogen deaminase</fullName>
        <shortName evidence="8">PBG</shortName>
        <ecNumber evidence="8">2.5.1.61</ecNumber>
    </recommendedName>
    <alternativeName>
        <fullName evidence="8">Hydroxymethylbilane synthase</fullName>
        <shortName evidence="8">HMBS</shortName>
    </alternativeName>
    <alternativeName>
        <fullName evidence="8">Pre-uroporphyrinogen synthase</fullName>
    </alternativeName>
</protein>
<comment type="similarity">
    <text evidence="3 8">Belongs to the HMBS family.</text>
</comment>
<accession>A0A923NG76</accession>
<evidence type="ECO:0000313" key="11">
    <source>
        <dbReference type="EMBL" id="MBC6678391.1"/>
    </source>
</evidence>
<dbReference type="Gene3D" id="3.40.190.10">
    <property type="entry name" value="Periplasmic binding protein-like II"/>
    <property type="match status" value="2"/>
</dbReference>
<dbReference type="RefSeq" id="WP_187301587.1">
    <property type="nucleotide sequence ID" value="NZ_JACRYT010000001.1"/>
</dbReference>
<gene>
    <name evidence="8 11" type="primary">hemC</name>
    <name evidence="11" type="ORF">H9L42_00905</name>
</gene>
<evidence type="ECO:0000256" key="7">
    <source>
        <dbReference type="ARBA" id="ARBA00048169"/>
    </source>
</evidence>
<dbReference type="FunFam" id="3.40.190.10:FF:000004">
    <property type="entry name" value="Porphobilinogen deaminase"/>
    <property type="match status" value="1"/>
</dbReference>
<dbReference type="Proteomes" id="UP000602647">
    <property type="component" value="Unassembled WGS sequence"/>
</dbReference>
<keyword evidence="12" id="KW-1185">Reference proteome</keyword>
<dbReference type="EMBL" id="JACRYT010000001">
    <property type="protein sequence ID" value="MBC6678391.1"/>
    <property type="molecule type" value="Genomic_DNA"/>
</dbReference>
<evidence type="ECO:0000259" key="10">
    <source>
        <dbReference type="Pfam" id="PF03900"/>
    </source>
</evidence>
<dbReference type="PANTHER" id="PTHR11557:SF0">
    <property type="entry name" value="PORPHOBILINOGEN DEAMINASE"/>
    <property type="match status" value="1"/>
</dbReference>
<organism evidence="11 12">
    <name type="scientific">Zhenpiania hominis</name>
    <dbReference type="NCBI Taxonomy" id="2763644"/>
    <lineage>
        <taxon>Bacteria</taxon>
        <taxon>Bacillati</taxon>
        <taxon>Bacillota</taxon>
        <taxon>Clostridia</taxon>
        <taxon>Peptostreptococcales</taxon>
        <taxon>Anaerovoracaceae</taxon>
        <taxon>Zhenpiania</taxon>
    </lineage>
</organism>
<dbReference type="GO" id="GO:0005737">
    <property type="term" value="C:cytoplasm"/>
    <property type="evidence" value="ECO:0007669"/>
    <property type="project" value="UniProtKB-UniRule"/>
</dbReference>
<evidence type="ECO:0000256" key="3">
    <source>
        <dbReference type="ARBA" id="ARBA00005638"/>
    </source>
</evidence>
<comment type="function">
    <text evidence="1 8">Tetrapolymerization of the monopyrrole PBG into the hydroxymethylbilane pre-uroporphyrinogen in several discrete steps.</text>
</comment>
<dbReference type="PANTHER" id="PTHR11557">
    <property type="entry name" value="PORPHOBILINOGEN DEAMINASE"/>
    <property type="match status" value="1"/>
</dbReference>
<comment type="pathway">
    <text evidence="2">Porphyrin-containing compound metabolism; protoporphyrin-IX biosynthesis; coproporphyrinogen-III from 5-aminolevulinate: step 2/4.</text>
</comment>
<comment type="subunit">
    <text evidence="4 8">Monomer.</text>
</comment>
<dbReference type="Pfam" id="PF01379">
    <property type="entry name" value="Porphobil_deam"/>
    <property type="match status" value="1"/>
</dbReference>
<evidence type="ECO:0000256" key="2">
    <source>
        <dbReference type="ARBA" id="ARBA00004735"/>
    </source>
</evidence>
<dbReference type="Pfam" id="PF03900">
    <property type="entry name" value="Porphobil_deamC"/>
    <property type="match status" value="1"/>
</dbReference>
<dbReference type="InterPro" id="IPR022419">
    <property type="entry name" value="Porphobilin_deaminase_cofac_BS"/>
</dbReference>
<feature type="domain" description="Porphobilinogen deaminase N-terminal" evidence="9">
    <location>
        <begin position="6"/>
        <end position="206"/>
    </location>
</feature>
<dbReference type="InterPro" id="IPR000860">
    <property type="entry name" value="HemC"/>
</dbReference>
<dbReference type="SUPFAM" id="SSF54782">
    <property type="entry name" value="Porphobilinogen deaminase (hydroxymethylbilane synthase), C-terminal domain"/>
    <property type="match status" value="1"/>
</dbReference>
<dbReference type="HAMAP" id="MF_00260">
    <property type="entry name" value="Porphobil_deam"/>
    <property type="match status" value="1"/>
</dbReference>
<dbReference type="PRINTS" id="PR00151">
    <property type="entry name" value="PORPHBDMNASE"/>
</dbReference>
<evidence type="ECO:0000256" key="1">
    <source>
        <dbReference type="ARBA" id="ARBA00002869"/>
    </source>
</evidence>
<dbReference type="Gene3D" id="3.30.160.40">
    <property type="entry name" value="Porphobilinogen deaminase, C-terminal domain"/>
    <property type="match status" value="1"/>
</dbReference>
<evidence type="ECO:0000256" key="6">
    <source>
        <dbReference type="ARBA" id="ARBA00023244"/>
    </source>
</evidence>
<comment type="miscellaneous">
    <text evidence="8">The porphobilinogen subunits are added to the dipyrromethane group.</text>
</comment>
<dbReference type="AlphaFoldDB" id="A0A923NG76"/>
<dbReference type="PIRSF" id="PIRSF001438">
    <property type="entry name" value="4pyrrol_synth_OHMeBilane_synth"/>
    <property type="match status" value="1"/>
</dbReference>
<dbReference type="GO" id="GO:0004418">
    <property type="term" value="F:hydroxymethylbilane synthase activity"/>
    <property type="evidence" value="ECO:0007669"/>
    <property type="project" value="UniProtKB-UniRule"/>
</dbReference>
<dbReference type="PROSITE" id="PS00533">
    <property type="entry name" value="PORPHOBILINOGEN_DEAM"/>
    <property type="match status" value="1"/>
</dbReference>
<dbReference type="InterPro" id="IPR022418">
    <property type="entry name" value="Porphobilinogen_deaminase_C"/>
</dbReference>
<evidence type="ECO:0000256" key="4">
    <source>
        <dbReference type="ARBA" id="ARBA00011245"/>
    </source>
</evidence>
<evidence type="ECO:0000313" key="12">
    <source>
        <dbReference type="Proteomes" id="UP000602647"/>
    </source>
</evidence>
<dbReference type="GO" id="GO:0006782">
    <property type="term" value="P:protoporphyrinogen IX biosynthetic process"/>
    <property type="evidence" value="ECO:0007669"/>
    <property type="project" value="UniProtKB-UniRule"/>
</dbReference>
<dbReference type="InterPro" id="IPR022417">
    <property type="entry name" value="Porphobilin_deaminase_N"/>
</dbReference>
<comment type="caution">
    <text evidence="11">The sequence shown here is derived from an EMBL/GenBank/DDBJ whole genome shotgun (WGS) entry which is preliminary data.</text>
</comment>
<dbReference type="FunFam" id="3.40.190.10:FF:000005">
    <property type="entry name" value="Porphobilinogen deaminase"/>
    <property type="match status" value="1"/>
</dbReference>
<dbReference type="EC" id="2.5.1.61" evidence="8"/>
<keyword evidence="5 8" id="KW-0808">Transferase</keyword>
<evidence type="ECO:0000259" key="9">
    <source>
        <dbReference type="Pfam" id="PF01379"/>
    </source>
</evidence>
<name>A0A923NG76_9FIRM</name>
<feature type="domain" description="Porphobilinogen deaminase C-terminal" evidence="10">
    <location>
        <begin position="223"/>
        <end position="291"/>
    </location>
</feature>